<dbReference type="EMBL" id="FP103042">
    <property type="protein sequence ID" value="CAX21957.1"/>
    <property type="molecule type" value="Genomic_DNA"/>
</dbReference>
<dbReference type="Proteomes" id="UP000008070">
    <property type="component" value="Chromosome"/>
</dbReference>
<evidence type="ECO:0000313" key="7">
    <source>
        <dbReference type="Proteomes" id="UP000008070"/>
    </source>
</evidence>
<proteinExistence type="predicted"/>
<evidence type="ECO:0000256" key="1">
    <source>
        <dbReference type="ARBA" id="ARBA00022679"/>
    </source>
</evidence>
<dbReference type="AlphaFoldDB" id="C7C828"/>
<dbReference type="RefSeq" id="WP_012779095.1">
    <property type="nucleotide sequence ID" value="NC_012988.1"/>
</dbReference>
<dbReference type="InterPro" id="IPR010941">
    <property type="entry name" value="PhaC_N"/>
</dbReference>
<feature type="compositionally biased region" description="Pro residues" evidence="3">
    <location>
        <begin position="591"/>
        <end position="606"/>
    </location>
</feature>
<evidence type="ECO:0000259" key="4">
    <source>
        <dbReference type="Pfam" id="PF07167"/>
    </source>
</evidence>
<dbReference type="GO" id="GO:0042619">
    <property type="term" value="P:poly-hydroxybutyrate biosynthetic process"/>
    <property type="evidence" value="ECO:0007669"/>
    <property type="project" value="InterPro"/>
</dbReference>
<dbReference type="PANTHER" id="PTHR36837:SF5">
    <property type="entry name" value="POLY-3-HYDROXYBUTYRATE SYNTHASE"/>
    <property type="match status" value="1"/>
</dbReference>
<organism evidence="6 7">
    <name type="scientific">Methylorubrum extorquens (strain DSM 6343 / CIP 106787 / DM4)</name>
    <name type="common">Methylobacterium extorquens</name>
    <dbReference type="NCBI Taxonomy" id="661410"/>
    <lineage>
        <taxon>Bacteria</taxon>
        <taxon>Pseudomonadati</taxon>
        <taxon>Pseudomonadota</taxon>
        <taxon>Alphaproteobacteria</taxon>
        <taxon>Hyphomicrobiales</taxon>
        <taxon>Methylobacteriaceae</taxon>
        <taxon>Methylorubrum</taxon>
    </lineage>
</organism>
<accession>C7C828</accession>
<feature type="domain" description="Poly-beta-hydroxybutyrate polymerase N-terminal" evidence="5">
    <location>
        <begin position="49"/>
        <end position="88"/>
    </location>
</feature>
<keyword evidence="1 6" id="KW-0808">Transferase</keyword>
<name>C7C828_METED</name>
<dbReference type="Pfam" id="PF07167">
    <property type="entry name" value="PhaC_N"/>
    <property type="match status" value="1"/>
</dbReference>
<dbReference type="InterPro" id="IPR022211">
    <property type="entry name" value="PHBC_N"/>
</dbReference>
<dbReference type="EC" id="2.3.1.-" evidence="6"/>
<dbReference type="PANTHER" id="PTHR36837">
    <property type="entry name" value="POLY(3-HYDROXYALKANOATE) POLYMERASE SUBUNIT PHAC"/>
    <property type="match status" value="1"/>
</dbReference>
<dbReference type="GeneID" id="72987648"/>
<dbReference type="Gene3D" id="3.40.50.1820">
    <property type="entry name" value="alpha/beta hydrolase"/>
    <property type="match status" value="1"/>
</dbReference>
<evidence type="ECO:0000256" key="3">
    <source>
        <dbReference type="SAM" id="MobiDB-lite"/>
    </source>
</evidence>
<dbReference type="GO" id="GO:0016746">
    <property type="term" value="F:acyltransferase activity"/>
    <property type="evidence" value="ECO:0007669"/>
    <property type="project" value="UniProtKB-KW"/>
</dbReference>
<feature type="domain" description="Poly-beta-hydroxybutyrate polymerase N-terminal" evidence="4">
    <location>
        <begin position="126"/>
        <end position="294"/>
    </location>
</feature>
<protein>
    <submittedName>
        <fullName evidence="6">Poly-beta-hydroxyalkanoate synthase (PhbC)</fullName>
        <ecNumber evidence="6">2.3.1.-</ecNumber>
    </submittedName>
</protein>
<sequence length="615" mass="66970">MLAAAPTKLFPTSAQPAARAVRLLQDPANDAAAGSPPADGEHDMPAVSVAIDQAVHSTLARLTGGLSPAALADAWFDWGIHIAFSPGKQAALALKATRKNRRLGQFAFRSLTKGETAEPCIVPLPQDRRFSNPAWHSWPFNVVYQSFLLGQQWWHNATTGVPGVAKADEAIVEFSARQMLDAVSPSNSPLSNPVVLRETLVSGGANLVLGALNAVEDARRALGGLKPAGAEAYEVGRDVAVTRGEVVYRNRLIELIQYTPTTETVHPEPVLIVPAWIMKYYILDLSPPNSLVRHLVGRGFTVFMISWRNPGPNDRDLSFDDYRRLGVMAALDAVSATVPGARIHTAGYCLGGTLAAIAAATMARDGDDRLASLTLFAAQVDFTEAGELTLFINESQISFLESLMRSEGVLEARQMAGAFQLLRSNDLIWSRVVNSYLLGRREPMSDLMAWNADATRMPARMQAEYLRSLFLDNDLAEGRFRVEGRPVALSDIRVPVFAVGTERDHVAPWRSVFKLTLLGDTDVTFLLTSGGHNAGIVSEPGRTDRHYRIYTKAEASPYIDPDRWLQVARLGSGSWWPEWTGWLSARSGEHLPPPQSGLPDTPPLGPAPGTYVREA</sequence>
<dbReference type="SUPFAM" id="SSF53474">
    <property type="entry name" value="alpha/beta-Hydrolases"/>
    <property type="match status" value="1"/>
</dbReference>
<keyword evidence="2 6" id="KW-0012">Acyltransferase</keyword>
<dbReference type="HOGENOM" id="CLU_017387_2_1_5"/>
<dbReference type="Pfam" id="PF12551">
    <property type="entry name" value="PHBC_N"/>
    <property type="match status" value="1"/>
</dbReference>
<evidence type="ECO:0000256" key="2">
    <source>
        <dbReference type="ARBA" id="ARBA00023315"/>
    </source>
</evidence>
<reference evidence="7" key="1">
    <citation type="journal article" date="2009" name="PLoS ONE">
        <title>Methylobacterium genome sequences: a reference blueprint to investigate microbial metabolism of C1 compounds from natural and industrial sources.</title>
        <authorList>
            <person name="Vuilleumier S."/>
            <person name="Chistoserdova L."/>
            <person name="Lee M.-C."/>
            <person name="Bringel F."/>
            <person name="Lajus A."/>
            <person name="Zhou Y."/>
            <person name="Gourion B."/>
            <person name="Barbe V."/>
            <person name="Chang J."/>
            <person name="Cruveiller S."/>
            <person name="Dossat C."/>
            <person name="Gillett W."/>
            <person name="Gruffaz C."/>
            <person name="Haugen E."/>
            <person name="Hourcade E."/>
            <person name="Levy R."/>
            <person name="Mangenot S."/>
            <person name="Muller E."/>
            <person name="Nadalig T."/>
            <person name="Pagni M."/>
            <person name="Penny C."/>
            <person name="Peyraud R."/>
            <person name="Robinson D.G."/>
            <person name="Roche D."/>
            <person name="Rouy Z."/>
            <person name="Saenampechek C."/>
            <person name="Salvignol G."/>
            <person name="Vallenet D."/>
            <person name="Wu Z."/>
            <person name="Marx C.J."/>
            <person name="Vorholt J.A."/>
            <person name="Olson M.V."/>
            <person name="Kaul R."/>
            <person name="Weissenbach J."/>
            <person name="Medigue C."/>
            <person name="Lidstrom M.E."/>
        </authorList>
    </citation>
    <scope>NUCLEOTIDE SEQUENCE [LARGE SCALE GENOMIC DNA]</scope>
    <source>
        <strain evidence="7">DSM 6343 / CIP 106787 / DM4</strain>
    </source>
</reference>
<feature type="region of interest" description="Disordered" evidence="3">
    <location>
        <begin position="587"/>
        <end position="615"/>
    </location>
</feature>
<dbReference type="InterPro" id="IPR051321">
    <property type="entry name" value="PHA/PHB_synthase"/>
</dbReference>
<gene>
    <name evidence="6" type="ORF">METD_I0292</name>
</gene>
<evidence type="ECO:0000259" key="5">
    <source>
        <dbReference type="Pfam" id="PF12551"/>
    </source>
</evidence>
<dbReference type="InterPro" id="IPR029058">
    <property type="entry name" value="AB_hydrolase_fold"/>
</dbReference>
<evidence type="ECO:0000313" key="6">
    <source>
        <dbReference type="EMBL" id="CAX21957.1"/>
    </source>
</evidence>
<dbReference type="KEGG" id="mdi:METDI0292"/>